<sequence length="83" mass="9784">MRTLKPRRFLKAMGISLSDSFVLQGLRIRFFSFPAQKQKRKKLLIYISITQHPALSFSASHPMAGFLNFWYNLFFSLIHKFKS</sequence>
<dbReference type="AlphaFoldDB" id="A0A2P2JLJ5"/>
<evidence type="ECO:0000313" key="1">
    <source>
        <dbReference type="EMBL" id="MBW94355.1"/>
    </source>
</evidence>
<dbReference type="EMBL" id="GGEC01013872">
    <property type="protein sequence ID" value="MBW94355.1"/>
    <property type="molecule type" value="Transcribed_RNA"/>
</dbReference>
<name>A0A2P2JLJ5_RHIMU</name>
<protein>
    <submittedName>
        <fullName evidence="1">Uncharacterized protein</fullName>
    </submittedName>
</protein>
<organism evidence="1">
    <name type="scientific">Rhizophora mucronata</name>
    <name type="common">Asiatic mangrove</name>
    <dbReference type="NCBI Taxonomy" id="61149"/>
    <lineage>
        <taxon>Eukaryota</taxon>
        <taxon>Viridiplantae</taxon>
        <taxon>Streptophyta</taxon>
        <taxon>Embryophyta</taxon>
        <taxon>Tracheophyta</taxon>
        <taxon>Spermatophyta</taxon>
        <taxon>Magnoliopsida</taxon>
        <taxon>eudicotyledons</taxon>
        <taxon>Gunneridae</taxon>
        <taxon>Pentapetalae</taxon>
        <taxon>rosids</taxon>
        <taxon>fabids</taxon>
        <taxon>Malpighiales</taxon>
        <taxon>Rhizophoraceae</taxon>
        <taxon>Rhizophora</taxon>
    </lineage>
</organism>
<proteinExistence type="predicted"/>
<reference evidence="1" key="1">
    <citation type="submission" date="2018-02" db="EMBL/GenBank/DDBJ databases">
        <title>Rhizophora mucronata_Transcriptome.</title>
        <authorList>
            <person name="Meera S.P."/>
            <person name="Sreeshan A."/>
            <person name="Augustine A."/>
        </authorList>
    </citation>
    <scope>NUCLEOTIDE SEQUENCE</scope>
    <source>
        <tissue evidence="1">Leaf</tissue>
    </source>
</reference>
<accession>A0A2P2JLJ5</accession>